<feature type="region of interest" description="Disordered" evidence="1">
    <location>
        <begin position="751"/>
        <end position="787"/>
    </location>
</feature>
<reference evidence="3" key="1">
    <citation type="journal article" date="2023" name="Mol. Phylogenet. Evol.">
        <title>Genome-scale phylogeny and comparative genomics of the fungal order Sordariales.</title>
        <authorList>
            <person name="Hensen N."/>
            <person name="Bonometti L."/>
            <person name="Westerberg I."/>
            <person name="Brannstrom I.O."/>
            <person name="Guillou S."/>
            <person name="Cros-Aarteil S."/>
            <person name="Calhoun S."/>
            <person name="Haridas S."/>
            <person name="Kuo A."/>
            <person name="Mondo S."/>
            <person name="Pangilinan J."/>
            <person name="Riley R."/>
            <person name="LaButti K."/>
            <person name="Andreopoulos B."/>
            <person name="Lipzen A."/>
            <person name="Chen C."/>
            <person name="Yan M."/>
            <person name="Daum C."/>
            <person name="Ng V."/>
            <person name="Clum A."/>
            <person name="Steindorff A."/>
            <person name="Ohm R.A."/>
            <person name="Martin F."/>
            <person name="Silar P."/>
            <person name="Natvig D.O."/>
            <person name="Lalanne C."/>
            <person name="Gautier V."/>
            <person name="Ament-Velasquez S.L."/>
            <person name="Kruys A."/>
            <person name="Hutchinson M.I."/>
            <person name="Powell A.J."/>
            <person name="Barry K."/>
            <person name="Miller A.N."/>
            <person name="Grigoriev I.V."/>
            <person name="Debuchy R."/>
            <person name="Gladieux P."/>
            <person name="Hiltunen Thoren M."/>
            <person name="Johannesson H."/>
        </authorList>
    </citation>
    <scope>NUCLEOTIDE SEQUENCE</scope>
    <source>
        <strain evidence="3">PSN293</strain>
    </source>
</reference>
<name>A0AAN6Y9T7_9PEZI</name>
<sequence>MPYSTAALVAPKSHHADRKIQLPVRGRVRSQVIGPACSPARNRQHLGSNDLRRRSRDVERRPSASPHRPGLSKRRRSEHSTDGKSRAASRGRYPAAKRPCKRQLPWPKYELCDECSKICWDGIERIAREKLRFTWKGRPLVDVGRRYRDPPTNNCTLCRQLHAPWIEKYLENSRWIERKFIPDKGDRIHVYPNLQYNPHITNHQAGRNMLRAEDAPYHIAVVPIAPKWKAGLLEHLATRGMVVVLPDGRTESRVLQPQELPRRFDPEPVRCWLDTCSKGHRNRCNPRVPEVKGMRVIDCESENFNIRNHQPGYKYVALSYVWGAPPANGSTGPPNTGASVSSTRPPRDPNVKRTLRLPRDVPLTIRDAITVTKALGYRYLWVDKYCIDQHNPKEQQEQFSRMGDIYAGSQIAIFALGDDSEAGLPGVSTTPRLVQEECRSGSYRFISTMPDPHEFIKYSQWSNRAWTLQEGLFSTRRLFFTNHQVYFECNAMNTTECLKSDLGVLHTNNRQRLRAYHRAGQFVCGNSSSFSHLDVRRNQANHRKVDILRRCQLQTEQYTKRELTNKDDILHAFAAIARFYAKTSAMIASLSGLPVPFPIANLPGLENRKQEGLDHLTYALSWSHEINNFDTAFPRRFFVAQNKRQQDPWRPHHNPKPQRRQGFPSWSWAGWFGAVQTSREHLPYMWTSLLDSVKIGFPDGQVKPFEYILGFERYKAYFIRELLTADTLYFDAHVLDPRQVVQRLVTTAGRSNSRSMPVGASFTSVGSAFDDEDDPGDSSRDSTRDSATTIGDIEVRLSTGPASLKDFRYQMLLSARQQERGEGTAPYYQCVILGTHGEPRKDVYRAIKAQDKKRRNARKRRIELFEPSEPEDIVCLVVRTDPVTGVSHRRGLMKVRYYTGKGGLEALWGWDVGEKRSFILK</sequence>
<dbReference type="Proteomes" id="UP001301769">
    <property type="component" value="Unassembled WGS sequence"/>
</dbReference>
<evidence type="ECO:0000256" key="1">
    <source>
        <dbReference type="SAM" id="MobiDB-lite"/>
    </source>
</evidence>
<feature type="compositionally biased region" description="Polar residues" evidence="1">
    <location>
        <begin position="751"/>
        <end position="766"/>
    </location>
</feature>
<keyword evidence="4" id="KW-1185">Reference proteome</keyword>
<dbReference type="EMBL" id="MU858135">
    <property type="protein sequence ID" value="KAK4212082.1"/>
    <property type="molecule type" value="Genomic_DNA"/>
</dbReference>
<dbReference type="PANTHER" id="PTHR33112:SF1">
    <property type="entry name" value="HETEROKARYON INCOMPATIBILITY DOMAIN-CONTAINING PROTEIN"/>
    <property type="match status" value="1"/>
</dbReference>
<accession>A0AAN6Y9T7</accession>
<organism evidence="3 4">
    <name type="scientific">Rhypophila decipiens</name>
    <dbReference type="NCBI Taxonomy" id="261697"/>
    <lineage>
        <taxon>Eukaryota</taxon>
        <taxon>Fungi</taxon>
        <taxon>Dikarya</taxon>
        <taxon>Ascomycota</taxon>
        <taxon>Pezizomycotina</taxon>
        <taxon>Sordariomycetes</taxon>
        <taxon>Sordariomycetidae</taxon>
        <taxon>Sordariales</taxon>
        <taxon>Naviculisporaceae</taxon>
        <taxon>Rhypophila</taxon>
    </lineage>
</organism>
<feature type="compositionally biased region" description="Basic and acidic residues" evidence="1">
    <location>
        <begin position="50"/>
        <end position="62"/>
    </location>
</feature>
<dbReference type="InterPro" id="IPR010730">
    <property type="entry name" value="HET"/>
</dbReference>
<evidence type="ECO:0000313" key="4">
    <source>
        <dbReference type="Proteomes" id="UP001301769"/>
    </source>
</evidence>
<protein>
    <submittedName>
        <fullName evidence="3">Heterokaryon incompatibility protein-domain-containing protein</fullName>
    </submittedName>
</protein>
<dbReference type="Pfam" id="PF06985">
    <property type="entry name" value="HET"/>
    <property type="match status" value="1"/>
</dbReference>
<feature type="region of interest" description="Disordered" evidence="1">
    <location>
        <begin position="1"/>
        <end position="97"/>
    </location>
</feature>
<feature type="region of interest" description="Disordered" evidence="1">
    <location>
        <begin position="329"/>
        <end position="353"/>
    </location>
</feature>
<gene>
    <name evidence="3" type="ORF">QBC37DRAFT_466646</name>
</gene>
<proteinExistence type="predicted"/>
<feature type="domain" description="Heterokaryon incompatibility" evidence="2">
    <location>
        <begin position="315"/>
        <end position="470"/>
    </location>
</feature>
<evidence type="ECO:0000313" key="3">
    <source>
        <dbReference type="EMBL" id="KAK4212082.1"/>
    </source>
</evidence>
<evidence type="ECO:0000259" key="2">
    <source>
        <dbReference type="Pfam" id="PF06985"/>
    </source>
</evidence>
<reference evidence="3" key="2">
    <citation type="submission" date="2023-05" db="EMBL/GenBank/DDBJ databases">
        <authorList>
            <consortium name="Lawrence Berkeley National Laboratory"/>
            <person name="Steindorff A."/>
            <person name="Hensen N."/>
            <person name="Bonometti L."/>
            <person name="Westerberg I."/>
            <person name="Brannstrom I.O."/>
            <person name="Guillou S."/>
            <person name="Cros-Aarteil S."/>
            <person name="Calhoun S."/>
            <person name="Haridas S."/>
            <person name="Kuo A."/>
            <person name="Mondo S."/>
            <person name="Pangilinan J."/>
            <person name="Riley R."/>
            <person name="Labutti K."/>
            <person name="Andreopoulos B."/>
            <person name="Lipzen A."/>
            <person name="Chen C."/>
            <person name="Yanf M."/>
            <person name="Daum C."/>
            <person name="Ng V."/>
            <person name="Clum A."/>
            <person name="Ohm R."/>
            <person name="Martin F."/>
            <person name="Silar P."/>
            <person name="Natvig D."/>
            <person name="Lalanne C."/>
            <person name="Gautier V."/>
            <person name="Ament-Velasquez S.L."/>
            <person name="Kruys A."/>
            <person name="Hutchinson M.I."/>
            <person name="Powell A.J."/>
            <person name="Barry K."/>
            <person name="Miller A.N."/>
            <person name="Grigoriev I.V."/>
            <person name="Debuchy R."/>
            <person name="Gladieux P."/>
            <person name="Thoren M.H."/>
            <person name="Johannesson H."/>
        </authorList>
    </citation>
    <scope>NUCLEOTIDE SEQUENCE</scope>
    <source>
        <strain evidence="3">PSN293</strain>
    </source>
</reference>
<feature type="compositionally biased region" description="Polar residues" evidence="1">
    <location>
        <begin position="329"/>
        <end position="344"/>
    </location>
</feature>
<dbReference type="AlphaFoldDB" id="A0AAN6Y9T7"/>
<comment type="caution">
    <text evidence="3">The sequence shown here is derived from an EMBL/GenBank/DDBJ whole genome shotgun (WGS) entry which is preliminary data.</text>
</comment>
<dbReference type="PANTHER" id="PTHR33112">
    <property type="entry name" value="DOMAIN PROTEIN, PUTATIVE-RELATED"/>
    <property type="match status" value="1"/>
</dbReference>